<protein>
    <submittedName>
        <fullName evidence="6">Response regulator transcription factor</fullName>
    </submittedName>
</protein>
<dbReference type="Proteomes" id="UP000612893">
    <property type="component" value="Unassembled WGS sequence"/>
</dbReference>
<proteinExistence type="predicted"/>
<dbReference type="InterPro" id="IPR000792">
    <property type="entry name" value="Tscrpt_reg_LuxR_C"/>
</dbReference>
<dbReference type="PANTHER" id="PTHR43214">
    <property type="entry name" value="TWO-COMPONENT RESPONSE REGULATOR"/>
    <property type="match status" value="1"/>
</dbReference>
<dbReference type="GO" id="GO:0000160">
    <property type="term" value="P:phosphorelay signal transduction system"/>
    <property type="evidence" value="ECO:0007669"/>
    <property type="project" value="InterPro"/>
</dbReference>
<evidence type="ECO:0000259" key="4">
    <source>
        <dbReference type="PROSITE" id="PS50043"/>
    </source>
</evidence>
<dbReference type="SMART" id="SM00421">
    <property type="entry name" value="HTH_LUXR"/>
    <property type="match status" value="1"/>
</dbReference>
<dbReference type="PRINTS" id="PR00038">
    <property type="entry name" value="HTHLUXR"/>
</dbReference>
<evidence type="ECO:0000256" key="2">
    <source>
        <dbReference type="ARBA" id="ARBA00023125"/>
    </source>
</evidence>
<dbReference type="GO" id="GO:0003677">
    <property type="term" value="F:DNA binding"/>
    <property type="evidence" value="ECO:0007669"/>
    <property type="project" value="UniProtKB-KW"/>
</dbReference>
<dbReference type="AlphaFoldDB" id="A0A934K9V1"/>
<dbReference type="PROSITE" id="PS50110">
    <property type="entry name" value="RESPONSE_REGULATORY"/>
    <property type="match status" value="1"/>
</dbReference>
<dbReference type="PROSITE" id="PS00622">
    <property type="entry name" value="HTH_LUXR_1"/>
    <property type="match status" value="1"/>
</dbReference>
<dbReference type="Pfam" id="PF00072">
    <property type="entry name" value="Response_reg"/>
    <property type="match status" value="1"/>
</dbReference>
<accession>A0A934K9V1</accession>
<evidence type="ECO:0000256" key="3">
    <source>
        <dbReference type="PROSITE-ProRule" id="PRU00169"/>
    </source>
</evidence>
<dbReference type="GO" id="GO:0006355">
    <property type="term" value="P:regulation of DNA-templated transcription"/>
    <property type="evidence" value="ECO:0007669"/>
    <property type="project" value="InterPro"/>
</dbReference>
<feature type="modified residue" description="4-aspartylphosphate" evidence="3">
    <location>
        <position position="51"/>
    </location>
</feature>
<dbReference type="InterPro" id="IPR001789">
    <property type="entry name" value="Sig_transdc_resp-reg_receiver"/>
</dbReference>
<sequence>MLIVDDQALLRSGLMRLLQKDQRVKVVGETGDAQDAVRKVASLEPDVVLMDLTIPNFDGIQATRRIMTDHPEARVLILTSIQTDSYILQAHRAGASGYVLKDLGVDAIVSSILAVAAGEWVMSESVASRLLEMLTETEKPKAYNNALTMRELEILTMLSTGMANKEIAYKLKISHKTVRNHVSNMYEKLRISDRSQAVLYAIRKGLIKV</sequence>
<evidence type="ECO:0000259" key="5">
    <source>
        <dbReference type="PROSITE" id="PS50110"/>
    </source>
</evidence>
<keyword evidence="2" id="KW-0238">DNA-binding</keyword>
<dbReference type="Gene3D" id="3.40.50.2300">
    <property type="match status" value="1"/>
</dbReference>
<dbReference type="InterPro" id="IPR058245">
    <property type="entry name" value="NreC/VraR/RcsB-like_REC"/>
</dbReference>
<gene>
    <name evidence="6" type="ORF">JF922_23160</name>
</gene>
<dbReference type="CDD" id="cd06170">
    <property type="entry name" value="LuxR_C_like"/>
    <property type="match status" value="1"/>
</dbReference>
<dbReference type="PROSITE" id="PS50043">
    <property type="entry name" value="HTH_LUXR_2"/>
    <property type="match status" value="1"/>
</dbReference>
<organism evidence="6 7">
    <name type="scientific">Candidatus Nephthysia bennettiae</name>
    <dbReference type="NCBI Taxonomy" id="3127016"/>
    <lineage>
        <taxon>Bacteria</taxon>
        <taxon>Bacillati</taxon>
        <taxon>Candidatus Dormiibacterota</taxon>
        <taxon>Candidatus Dormibacteria</taxon>
        <taxon>Candidatus Dormibacterales</taxon>
        <taxon>Candidatus Dormibacteraceae</taxon>
        <taxon>Candidatus Nephthysia</taxon>
    </lineage>
</organism>
<feature type="domain" description="HTH luxR-type" evidence="4">
    <location>
        <begin position="140"/>
        <end position="205"/>
    </location>
</feature>
<dbReference type="EMBL" id="JAEKNR010000231">
    <property type="protein sequence ID" value="MBJ7600955.1"/>
    <property type="molecule type" value="Genomic_DNA"/>
</dbReference>
<dbReference type="CDD" id="cd17535">
    <property type="entry name" value="REC_NarL-like"/>
    <property type="match status" value="1"/>
</dbReference>
<dbReference type="InterPro" id="IPR011006">
    <property type="entry name" value="CheY-like_superfamily"/>
</dbReference>
<comment type="caution">
    <text evidence="6">The sequence shown here is derived from an EMBL/GenBank/DDBJ whole genome shotgun (WGS) entry which is preliminary data.</text>
</comment>
<dbReference type="InterPro" id="IPR039420">
    <property type="entry name" value="WalR-like"/>
</dbReference>
<dbReference type="SUPFAM" id="SSF52172">
    <property type="entry name" value="CheY-like"/>
    <property type="match status" value="1"/>
</dbReference>
<dbReference type="SUPFAM" id="SSF46894">
    <property type="entry name" value="C-terminal effector domain of the bipartite response regulators"/>
    <property type="match status" value="1"/>
</dbReference>
<keyword evidence="1 3" id="KW-0597">Phosphoprotein</keyword>
<reference evidence="6" key="1">
    <citation type="submission" date="2020-10" db="EMBL/GenBank/DDBJ databases">
        <title>Ca. Dormibacterota MAGs.</title>
        <authorList>
            <person name="Montgomery K."/>
        </authorList>
    </citation>
    <scope>NUCLEOTIDE SEQUENCE [LARGE SCALE GENOMIC DNA]</scope>
    <source>
        <strain evidence="6">SC8812_S17_10</strain>
    </source>
</reference>
<feature type="domain" description="Response regulatory" evidence="5">
    <location>
        <begin position="1"/>
        <end position="116"/>
    </location>
</feature>
<name>A0A934K9V1_9BACT</name>
<dbReference type="Pfam" id="PF00196">
    <property type="entry name" value="GerE"/>
    <property type="match status" value="1"/>
</dbReference>
<evidence type="ECO:0000256" key="1">
    <source>
        <dbReference type="ARBA" id="ARBA00022553"/>
    </source>
</evidence>
<evidence type="ECO:0000313" key="6">
    <source>
        <dbReference type="EMBL" id="MBJ7600955.1"/>
    </source>
</evidence>
<evidence type="ECO:0000313" key="7">
    <source>
        <dbReference type="Proteomes" id="UP000612893"/>
    </source>
</evidence>
<dbReference type="SMART" id="SM00448">
    <property type="entry name" value="REC"/>
    <property type="match status" value="1"/>
</dbReference>
<dbReference type="InterPro" id="IPR016032">
    <property type="entry name" value="Sig_transdc_resp-reg_C-effctor"/>
</dbReference>
<keyword evidence="7" id="KW-1185">Reference proteome</keyword>